<sequence length="458" mass="50157">MYRTRCIGRSKILLLAGALAFTGCYKKEASQETVSPETTKAPVKEAPTQENRSQASNPAPAPTTATKVDVDLYLEVSNGMKGFMPPPAADKEPTTFQSRLNKLISEVQDGVYVDDHRYYLAKQNAQGNPVLDSVSYGVLKNTIVSGINADVRGTPLPQLLEAALQNSMEKGAVSVIVSDFIHGPDPNNPGQFLSLDSDIRSSLKQAEHQNLVVAVLAEASPFFGNYYPAVKKPAVKQTLAGKEVPFYIWVIGKQQEVQTVINKVLRNLPAQQAYFGFNYPSIPFSALLKSNIFRPVGVVYCTSRTAQVCTSINLGPQKEEPVEFTIGLDLKDLPSSMQDVGFLKRNLKLAMTGGKAAIGTVIAASEEVKATPDLAKYTHFVRIHVPQLTANAGSITLQLPQVVPTWINQWTTTNDNNPAAAPRKTYQLNKIMEGVQALYRDKSEFVFSVTMKFNKETK</sequence>
<dbReference type="RefSeq" id="WP_149098200.1">
    <property type="nucleotide sequence ID" value="NZ_BMMG01000003.1"/>
</dbReference>
<protein>
    <recommendedName>
        <fullName evidence="7">VWA domain-containing protein</fullName>
    </recommendedName>
</protein>
<reference evidence="4 6" key="3">
    <citation type="submission" date="2024-08" db="EMBL/GenBank/DDBJ databases">
        <authorList>
            <person name="Wei W."/>
        </authorList>
    </citation>
    <scope>NUCLEOTIDE SEQUENCE [LARGE SCALE GENOMIC DNA]</scope>
    <source>
        <strain evidence="4 6">XU2</strain>
    </source>
</reference>
<name>A0A5M8QHJ5_9BACT</name>
<evidence type="ECO:0000313" key="4">
    <source>
        <dbReference type="EMBL" id="MFA1772973.1"/>
    </source>
</evidence>
<dbReference type="AlphaFoldDB" id="A0A5M8QHJ5"/>
<proteinExistence type="predicted"/>
<gene>
    <name evidence="4" type="ORF">ACD591_16855</name>
    <name evidence="3" type="ORF">FOE74_08590</name>
</gene>
<keyword evidence="6" id="KW-1185">Reference proteome</keyword>
<feature type="signal peptide" evidence="2">
    <location>
        <begin position="1"/>
        <end position="20"/>
    </location>
</feature>
<reference evidence="3 5" key="1">
    <citation type="submission" date="2019-07" db="EMBL/GenBank/DDBJ databases">
        <authorList>
            <person name="Qu J.-H."/>
        </authorList>
    </citation>
    <scope>NUCLEOTIDE SEQUENCE [LARGE SCALE GENOMIC DNA]</scope>
    <source>
        <strain evidence="3 5">MDT1-10-3</strain>
    </source>
</reference>
<evidence type="ECO:0000256" key="2">
    <source>
        <dbReference type="SAM" id="SignalP"/>
    </source>
</evidence>
<comment type="caution">
    <text evidence="3">The sequence shown here is derived from an EMBL/GenBank/DDBJ whole genome shotgun (WGS) entry which is preliminary data.</text>
</comment>
<dbReference type="EMBL" id="JBGOGF010000010">
    <property type="protein sequence ID" value="MFA1772973.1"/>
    <property type="molecule type" value="Genomic_DNA"/>
</dbReference>
<evidence type="ECO:0008006" key="7">
    <source>
        <dbReference type="Google" id="ProtNLM"/>
    </source>
</evidence>
<dbReference type="Proteomes" id="UP001570846">
    <property type="component" value="Unassembled WGS sequence"/>
</dbReference>
<evidence type="ECO:0000313" key="6">
    <source>
        <dbReference type="Proteomes" id="UP001570846"/>
    </source>
</evidence>
<feature type="chain" id="PRO_5024297885" description="VWA domain-containing protein" evidence="2">
    <location>
        <begin position="21"/>
        <end position="458"/>
    </location>
</feature>
<dbReference type="OrthoDB" id="1067458at2"/>
<dbReference type="PROSITE" id="PS51257">
    <property type="entry name" value="PROKAR_LIPOPROTEIN"/>
    <property type="match status" value="1"/>
</dbReference>
<dbReference type="Proteomes" id="UP000323866">
    <property type="component" value="Unassembled WGS sequence"/>
</dbReference>
<feature type="region of interest" description="Disordered" evidence="1">
    <location>
        <begin position="30"/>
        <end position="64"/>
    </location>
</feature>
<organism evidence="3 5">
    <name type="scientific">Rufibacter glacialis</name>
    <dbReference type="NCBI Taxonomy" id="1259555"/>
    <lineage>
        <taxon>Bacteria</taxon>
        <taxon>Pseudomonadati</taxon>
        <taxon>Bacteroidota</taxon>
        <taxon>Cytophagia</taxon>
        <taxon>Cytophagales</taxon>
        <taxon>Hymenobacteraceae</taxon>
        <taxon>Rufibacter</taxon>
    </lineage>
</organism>
<dbReference type="EMBL" id="VKKZ01000020">
    <property type="protein sequence ID" value="KAA6434256.1"/>
    <property type="molecule type" value="Genomic_DNA"/>
</dbReference>
<reference evidence="3 5" key="2">
    <citation type="submission" date="2019-09" db="EMBL/GenBank/DDBJ databases">
        <title>A bacterium isolated from glacier soil.</title>
        <authorList>
            <person name="Liu Q."/>
        </authorList>
    </citation>
    <scope>NUCLEOTIDE SEQUENCE [LARGE SCALE GENOMIC DNA]</scope>
    <source>
        <strain evidence="3 5">MDT1-10-3</strain>
    </source>
</reference>
<feature type="compositionally biased region" description="Polar residues" evidence="1">
    <location>
        <begin position="48"/>
        <end position="57"/>
    </location>
</feature>
<accession>A0A5M8QHJ5</accession>
<evidence type="ECO:0000313" key="3">
    <source>
        <dbReference type="EMBL" id="KAA6434256.1"/>
    </source>
</evidence>
<evidence type="ECO:0000313" key="5">
    <source>
        <dbReference type="Proteomes" id="UP000323866"/>
    </source>
</evidence>
<keyword evidence="2" id="KW-0732">Signal</keyword>
<evidence type="ECO:0000256" key="1">
    <source>
        <dbReference type="SAM" id="MobiDB-lite"/>
    </source>
</evidence>